<evidence type="ECO:0000313" key="10">
    <source>
        <dbReference type="Proteomes" id="UP001499854"/>
    </source>
</evidence>
<evidence type="ECO:0000256" key="6">
    <source>
        <dbReference type="ARBA" id="ARBA00023136"/>
    </source>
</evidence>
<feature type="transmembrane region" description="Helical" evidence="7">
    <location>
        <begin position="16"/>
        <end position="34"/>
    </location>
</feature>
<dbReference type="PROSITE" id="PS50928">
    <property type="entry name" value="ABC_TM1"/>
    <property type="match status" value="1"/>
</dbReference>
<feature type="transmembrane region" description="Helical" evidence="7">
    <location>
        <begin position="69"/>
        <end position="94"/>
    </location>
</feature>
<feature type="transmembrane region" description="Helical" evidence="7">
    <location>
        <begin position="106"/>
        <end position="127"/>
    </location>
</feature>
<keyword evidence="5 7" id="KW-1133">Transmembrane helix</keyword>
<dbReference type="Pfam" id="PF00528">
    <property type="entry name" value="BPD_transp_1"/>
    <property type="match status" value="1"/>
</dbReference>
<keyword evidence="10" id="KW-1185">Reference proteome</keyword>
<keyword evidence="4 7" id="KW-0812">Transmembrane</keyword>
<evidence type="ECO:0000256" key="1">
    <source>
        <dbReference type="ARBA" id="ARBA00004651"/>
    </source>
</evidence>
<dbReference type="EMBL" id="BAAAQM010000002">
    <property type="protein sequence ID" value="GAA1954099.1"/>
    <property type="molecule type" value="Genomic_DNA"/>
</dbReference>
<evidence type="ECO:0000256" key="4">
    <source>
        <dbReference type="ARBA" id="ARBA00022692"/>
    </source>
</evidence>
<comment type="subcellular location">
    <subcellularLocation>
        <location evidence="1 7">Cell membrane</location>
        <topology evidence="1 7">Multi-pass membrane protein</topology>
    </subcellularLocation>
</comment>
<sequence length="276" mass="30071">MRDSTPGAVAAKIGRYTFLSVLLGFFALPMLWLASAPFNAHPTLNVSISSFTLHNFSVLLKDPYALPSLWNSLLLAGGTALLTVGFAAAAAYALSRVRVPGRDGILYALLLLSSIVTGTAAMVPLFQLAFKLHLIDSRLGVILVFTGGLIPAAIFILKDFTDNMPRSYEESARVFGASPFQIIGHIVLPMIRPGLATVTVWAVVNVWSSFLIPYILVRTPEKYPASVVLYTFYTEGGQPNLALISAFSLLYSIPVVVLYLFVSHRYGFRFHGGIKR</sequence>
<gene>
    <name evidence="9" type="ORF">GCM10009838_06860</name>
</gene>
<evidence type="ECO:0000256" key="3">
    <source>
        <dbReference type="ARBA" id="ARBA00022475"/>
    </source>
</evidence>
<dbReference type="Gene3D" id="1.10.3720.10">
    <property type="entry name" value="MetI-like"/>
    <property type="match status" value="1"/>
</dbReference>
<feature type="transmembrane region" description="Helical" evidence="7">
    <location>
        <begin position="241"/>
        <end position="262"/>
    </location>
</feature>
<reference evidence="10" key="1">
    <citation type="journal article" date="2019" name="Int. J. Syst. Evol. Microbiol.">
        <title>The Global Catalogue of Microorganisms (GCM) 10K type strain sequencing project: providing services to taxonomists for standard genome sequencing and annotation.</title>
        <authorList>
            <consortium name="The Broad Institute Genomics Platform"/>
            <consortium name="The Broad Institute Genome Sequencing Center for Infectious Disease"/>
            <person name="Wu L."/>
            <person name="Ma J."/>
        </authorList>
    </citation>
    <scope>NUCLEOTIDE SEQUENCE [LARGE SCALE GENOMIC DNA]</scope>
    <source>
        <strain evidence="10">JCM 16013</strain>
    </source>
</reference>
<dbReference type="InterPro" id="IPR035906">
    <property type="entry name" value="MetI-like_sf"/>
</dbReference>
<comment type="caution">
    <text evidence="9">The sequence shown here is derived from an EMBL/GenBank/DDBJ whole genome shotgun (WGS) entry which is preliminary data.</text>
</comment>
<keyword evidence="2 7" id="KW-0813">Transport</keyword>
<dbReference type="InterPro" id="IPR000515">
    <property type="entry name" value="MetI-like"/>
</dbReference>
<keyword evidence="6 7" id="KW-0472">Membrane</keyword>
<dbReference type="InterPro" id="IPR050901">
    <property type="entry name" value="BP-dep_ABC_trans_perm"/>
</dbReference>
<evidence type="ECO:0000256" key="7">
    <source>
        <dbReference type="RuleBase" id="RU363032"/>
    </source>
</evidence>
<dbReference type="SUPFAM" id="SSF161098">
    <property type="entry name" value="MetI-like"/>
    <property type="match status" value="1"/>
</dbReference>
<feature type="domain" description="ABC transmembrane type-1" evidence="8">
    <location>
        <begin position="69"/>
        <end position="262"/>
    </location>
</feature>
<dbReference type="CDD" id="cd06261">
    <property type="entry name" value="TM_PBP2"/>
    <property type="match status" value="1"/>
</dbReference>
<evidence type="ECO:0000259" key="8">
    <source>
        <dbReference type="PROSITE" id="PS50928"/>
    </source>
</evidence>
<feature type="transmembrane region" description="Helical" evidence="7">
    <location>
        <begin position="139"/>
        <end position="157"/>
    </location>
</feature>
<proteinExistence type="inferred from homology"/>
<protein>
    <submittedName>
        <fullName evidence="9">Sugar ABC transporter permease</fullName>
    </submittedName>
</protein>
<dbReference type="PANTHER" id="PTHR32243">
    <property type="entry name" value="MALTOSE TRANSPORT SYSTEM PERMEASE-RELATED"/>
    <property type="match status" value="1"/>
</dbReference>
<dbReference type="PANTHER" id="PTHR32243:SF18">
    <property type="entry name" value="INNER MEMBRANE ABC TRANSPORTER PERMEASE PROTEIN YCJP"/>
    <property type="match status" value="1"/>
</dbReference>
<name>A0ABP5BZS3_9ACTN</name>
<keyword evidence="3" id="KW-1003">Cell membrane</keyword>
<organism evidence="9 10">
    <name type="scientific">Catenulispora subtropica</name>
    <dbReference type="NCBI Taxonomy" id="450798"/>
    <lineage>
        <taxon>Bacteria</taxon>
        <taxon>Bacillati</taxon>
        <taxon>Actinomycetota</taxon>
        <taxon>Actinomycetes</taxon>
        <taxon>Catenulisporales</taxon>
        <taxon>Catenulisporaceae</taxon>
        <taxon>Catenulispora</taxon>
    </lineage>
</organism>
<accession>A0ABP5BZS3</accession>
<feature type="transmembrane region" description="Helical" evidence="7">
    <location>
        <begin position="195"/>
        <end position="216"/>
    </location>
</feature>
<evidence type="ECO:0000256" key="5">
    <source>
        <dbReference type="ARBA" id="ARBA00022989"/>
    </source>
</evidence>
<dbReference type="Proteomes" id="UP001499854">
    <property type="component" value="Unassembled WGS sequence"/>
</dbReference>
<dbReference type="RefSeq" id="WP_344655407.1">
    <property type="nucleotide sequence ID" value="NZ_BAAAQM010000002.1"/>
</dbReference>
<comment type="similarity">
    <text evidence="7">Belongs to the binding-protein-dependent transport system permease family.</text>
</comment>
<evidence type="ECO:0000313" key="9">
    <source>
        <dbReference type="EMBL" id="GAA1954099.1"/>
    </source>
</evidence>
<evidence type="ECO:0000256" key="2">
    <source>
        <dbReference type="ARBA" id="ARBA00022448"/>
    </source>
</evidence>